<dbReference type="EMBL" id="JAGQDE010000003">
    <property type="protein sequence ID" value="MBQ0958176.1"/>
    <property type="molecule type" value="Genomic_DNA"/>
</dbReference>
<name>A0A940YHF2_9BURK</name>
<protein>
    <submittedName>
        <fullName evidence="2">Uncharacterized protein</fullName>
    </submittedName>
</protein>
<dbReference type="RefSeq" id="WP_210800698.1">
    <property type="nucleotide sequence ID" value="NZ_JAGQDE010000003.1"/>
</dbReference>
<feature type="signal peptide" evidence="1">
    <location>
        <begin position="1"/>
        <end position="23"/>
    </location>
</feature>
<dbReference type="Proteomes" id="UP000678374">
    <property type="component" value="Unassembled WGS sequence"/>
</dbReference>
<sequence>MESRIPRQVAALAALTLAGSAWAVKVPTQDDFSTPGLNRALWIESEQGRWIEAKQLRLGRFTYGGSASDSGLVADTFNEPLLDATPPKAMGADITVVDIKTDETCAANAFITGARARLIAAYFNQRPGGPVPGDRTGDVLAQIRLGRVVNSALPPGQVEVQGILSTCNNADCSASTAIGVVNFAPVALGTKVISRVDWAKKAKTFDFTANGVTQTVAYTGSSGTPPVQGFVQPSLRNEVANCLSTPKVKAGIVADFDNVRFSY</sequence>
<comment type="caution">
    <text evidence="2">The sequence shown here is derived from an EMBL/GenBank/DDBJ whole genome shotgun (WGS) entry which is preliminary data.</text>
</comment>
<keyword evidence="3" id="KW-1185">Reference proteome</keyword>
<reference evidence="2" key="1">
    <citation type="submission" date="2021-04" db="EMBL/GenBank/DDBJ databases">
        <title>The genome sequence of Ideonella sp. 4Y11.</title>
        <authorList>
            <person name="Liu Y."/>
        </authorList>
    </citation>
    <scope>NUCLEOTIDE SEQUENCE</scope>
    <source>
        <strain evidence="2">4Y11</strain>
    </source>
</reference>
<evidence type="ECO:0000313" key="3">
    <source>
        <dbReference type="Proteomes" id="UP000678374"/>
    </source>
</evidence>
<evidence type="ECO:0000313" key="2">
    <source>
        <dbReference type="EMBL" id="MBQ0958176.1"/>
    </source>
</evidence>
<feature type="chain" id="PRO_5038087410" evidence="1">
    <location>
        <begin position="24"/>
        <end position="263"/>
    </location>
</feature>
<keyword evidence="1" id="KW-0732">Signal</keyword>
<organism evidence="2 3">
    <name type="scientific">Ideonella aquatica</name>
    <dbReference type="NCBI Taxonomy" id="2824119"/>
    <lineage>
        <taxon>Bacteria</taxon>
        <taxon>Pseudomonadati</taxon>
        <taxon>Pseudomonadota</taxon>
        <taxon>Betaproteobacteria</taxon>
        <taxon>Burkholderiales</taxon>
        <taxon>Sphaerotilaceae</taxon>
        <taxon>Ideonella</taxon>
    </lineage>
</organism>
<evidence type="ECO:0000256" key="1">
    <source>
        <dbReference type="SAM" id="SignalP"/>
    </source>
</evidence>
<accession>A0A940YHF2</accession>
<gene>
    <name evidence="2" type="ORF">KAK06_04335</name>
</gene>
<dbReference type="AlphaFoldDB" id="A0A940YHF2"/>
<proteinExistence type="predicted"/>